<feature type="compositionally biased region" description="Polar residues" evidence="3">
    <location>
        <begin position="504"/>
        <end position="524"/>
    </location>
</feature>
<feature type="compositionally biased region" description="Polar residues" evidence="3">
    <location>
        <begin position="1495"/>
        <end position="1504"/>
    </location>
</feature>
<dbReference type="SUPFAM" id="SSF48366">
    <property type="entry name" value="Ras GEF"/>
    <property type="match status" value="1"/>
</dbReference>
<evidence type="ECO:0008006" key="8">
    <source>
        <dbReference type="Google" id="ProtNLM"/>
    </source>
</evidence>
<dbReference type="Pfam" id="PF00618">
    <property type="entry name" value="RasGEF_N"/>
    <property type="match status" value="1"/>
</dbReference>
<dbReference type="InterPro" id="IPR036964">
    <property type="entry name" value="RASGEF_cat_dom_sf"/>
</dbReference>
<protein>
    <recommendedName>
        <fullName evidence="8">Ras GEF</fullName>
    </recommendedName>
</protein>
<dbReference type="Gene3D" id="1.10.840.10">
    <property type="entry name" value="Ras guanine-nucleotide exchange factors catalytic domain"/>
    <property type="match status" value="1"/>
</dbReference>
<sequence>MASSREQGPGMRATAIPQYSRPGIGDGGAKDHSSHPDLGTTSSASSSFALPPSDVETTNWNAVKMLASKYGITLKSAAEVQSSAVARAQRAEDQGTPDEAADTEDLGVGTPFEIIATKLEGGRFIYRFKWRGRGTPPSLAPAGGPSTGNGPGPGPGQEGGADTDLPFVPRSISSGAIVGGKESAAAARFRKSGSFMLKSSRSIPVLRGNRSATGQQQRNVTASGETGSGDPSSSALYQPSRYPAAAGAALGDHAAPKSNAWRALGVNPAGPSAPPPSSFTMADRSAHSAAGGSVAMARAESTPVKGAHAKRNWTGRLEEGDVLGAILGLRHEAVLTAVEPTGIRQAPGAGEAPGPELAPTWATTPALKDSEGRSPSLLHVRPFGNDILLQPDSARARNSPDAPVPSSAPHPTRPHPLISNSLLAEHTLPELDFGTKFAKSPRLHQLRETPSSTSMASDATAKGETLPDSDGGGNEGSPAMSHPEADASVEDVGTVLFDVLQDFTRPSPSSGVNAPGSPRSSQGDGFSAHRRFNSADLLTSHGAQGSVEAQKHFIAEAQSLPTSAAPGDDPRFALWAVRGDSGDGVLIAAGRDGDTSPMQSLLLASTGRGSAGQKRRESRSASSTSSSWIIEDGSSERTGRGARHPSKTSARGPQSSQQGSDLFAAGKAVLLAATPARIVAEITSEIDQALLTDFFFTYREYLAPTDLLRLLTLRFDWALAEPTSAHDEARRRIVRVRTYVTIKFWLLHHFEYDFLPNRELRQRLARWLNDVIKDQRMQSRPADLGIIKSLHKIVRGLKATYGKSGVGALLYNDAGRVHSGGTDGSHKDVQADFDGSAKEDLERHPKQEAESPLSPAADDVDLSFAADEVGEEEDEGADSLPSLTGGSYGRHASGSETVQAIRAAALKAAAESVVLSPHRQVSARLKPTGASQSPNIALHGSRPPPLPHANNTLSRVFVQTVGRLSRFKRVLGSRSTLLPSMNPAEASHEDLEFEANDSGDLLFIRGGLESFMQYFDIDSNSSTTSGPSASPANKSVERQREGAEDDDDDDDREGQVSDGTAMDETPSLSAASVDHSTPASSIDLTPRSSDHSPSRAAAAKQELGLGIQGVSSDLSSEFEDLGETAQPATGPLGLDLGAIGSLTSARHLQRGADNLHHTTSDQTLRSVSRTDEASAAAGSVEYSARRAPSRASSRKAAPSMRWSVKSHVSGPRIVQIDDIDLSSDEDDGAVRRALRRLPGARDLRMANNVRDLEPVRQSIDSMASSFAQVRTVEAFSTFGGRPMSAGSVSLAPPSQPAFGIVHSEMLDPDEALQGYELVKGFQLDGFDSDDDEPGDVEAALRRLEGIIDEDKQRERAKKVEVLWQKSLARNAGEGEGESSGASAPADSLDDHGDGRSSVVIKPDRRSYSSAASLADNEAEARADTSVLSGRSADADQEEPQEELSDKLDSFLDLAEDDSFSAPRARRESASSSLSYDEQRSPAPSLRAVLPAPGASTESVRSAKTASRAGPSKSPAARSSAIASPSTSASGNQHVRKNAAPTTTAAAAAARTMPPLRMAAGPGINPPPVHRSFLLAYRSDVVARQMCLIEAELLQAVSWDELAGSRWKERRYKSEVTDWESFYRDRVRDRLEAQKHNRIYRECAVEAIVARFNLTSNWVASEVVLTQNLDERVAVVSKLIRIALRCYLQCNYASLAQIIFGLSTPWVERLRRTWSRVGYYEMRIWRDLNSFVNPKNNFRHLRNAMHAMAVDAGIEDLVTSAGSASFAGVSTAAHLAKQGCIPFFGLFVSDLMVNDLLPSHLDPSSPDAAPHVDADTGRLSGLAKPDAFDHLAPLPPGVELEPLVNLYKYRVVSSTIKHVLAFQERAKAYSFEADAGVYVKCLKIRCLQGEQLAKVSHAAEA</sequence>
<reference evidence="6 7" key="1">
    <citation type="submission" date="2018-03" db="EMBL/GenBank/DDBJ databases">
        <authorList>
            <person name="Guldener U."/>
        </authorList>
    </citation>
    <scope>NUCLEOTIDE SEQUENCE [LARGE SCALE GENOMIC DNA]</scope>
    <source>
        <strain evidence="6 7">DAOM196992</strain>
    </source>
</reference>
<dbReference type="InterPro" id="IPR001895">
    <property type="entry name" value="RASGEF_cat_dom"/>
</dbReference>
<dbReference type="SMART" id="SM00147">
    <property type="entry name" value="RasGEF"/>
    <property type="match status" value="1"/>
</dbReference>
<feature type="region of interest" description="Disordered" evidence="3">
    <location>
        <begin position="135"/>
        <end position="169"/>
    </location>
</feature>
<feature type="region of interest" description="Disordered" evidence="3">
    <location>
        <begin position="81"/>
        <end position="107"/>
    </location>
</feature>
<feature type="compositionally biased region" description="Polar residues" evidence="3">
    <location>
        <begin position="1066"/>
        <end position="1087"/>
    </location>
</feature>
<feature type="compositionally biased region" description="Acidic residues" evidence="3">
    <location>
        <begin position="868"/>
        <end position="877"/>
    </location>
</feature>
<feature type="compositionally biased region" description="Low complexity" evidence="3">
    <location>
        <begin position="620"/>
        <end position="632"/>
    </location>
</feature>
<feature type="region of interest" description="Disordered" evidence="3">
    <location>
        <begin position="503"/>
        <end position="528"/>
    </location>
</feature>
<name>A0A5C3EZ50_9BASI</name>
<feature type="compositionally biased region" description="Low complexity" evidence="3">
    <location>
        <begin position="1538"/>
        <end position="1547"/>
    </location>
</feature>
<feature type="compositionally biased region" description="Low complexity" evidence="3">
    <location>
        <begin position="1185"/>
        <end position="1198"/>
    </location>
</feature>
<dbReference type="PANTHER" id="PTHR23113">
    <property type="entry name" value="GUANINE NUCLEOTIDE EXCHANGE FACTOR"/>
    <property type="match status" value="1"/>
</dbReference>
<dbReference type="GO" id="GO:0005886">
    <property type="term" value="C:plasma membrane"/>
    <property type="evidence" value="ECO:0007669"/>
    <property type="project" value="TreeGrafter"/>
</dbReference>
<evidence type="ECO:0000313" key="6">
    <source>
        <dbReference type="EMBL" id="SPO36896.1"/>
    </source>
</evidence>
<keyword evidence="7" id="KW-1185">Reference proteome</keyword>
<feature type="compositionally biased region" description="Polar residues" evidence="3">
    <location>
        <begin position="210"/>
        <end position="236"/>
    </location>
</feature>
<feature type="region of interest" description="Disordered" evidence="3">
    <location>
        <begin position="605"/>
        <end position="659"/>
    </location>
</feature>
<feature type="region of interest" description="Disordered" evidence="3">
    <location>
        <begin position="344"/>
        <end position="378"/>
    </location>
</feature>
<accession>A0A5C3EZ50</accession>
<feature type="compositionally biased region" description="Low complexity" evidence="3">
    <location>
        <begin position="1019"/>
        <end position="1033"/>
    </location>
</feature>
<feature type="region of interest" description="Disordered" evidence="3">
    <location>
        <begin position="1370"/>
        <end position="1547"/>
    </location>
</feature>
<dbReference type="Pfam" id="PF00617">
    <property type="entry name" value="RasGEF"/>
    <property type="match status" value="1"/>
</dbReference>
<dbReference type="PROSITE" id="PS50009">
    <property type="entry name" value="RASGEF_CAT"/>
    <property type="match status" value="1"/>
</dbReference>
<feature type="region of interest" description="Disordered" evidence="3">
    <location>
        <begin position="1150"/>
        <end position="1198"/>
    </location>
</feature>
<feature type="compositionally biased region" description="Basic and acidic residues" evidence="3">
    <location>
        <begin position="836"/>
        <end position="849"/>
    </location>
</feature>
<evidence type="ECO:0000259" key="5">
    <source>
        <dbReference type="PROSITE" id="PS50212"/>
    </source>
</evidence>
<dbReference type="Proteomes" id="UP000323386">
    <property type="component" value="Unassembled WGS sequence"/>
</dbReference>
<dbReference type="OrthoDB" id="10254377at2759"/>
<feature type="compositionally biased region" description="Low complexity" evidence="3">
    <location>
        <begin position="42"/>
        <end position="53"/>
    </location>
</feature>
<dbReference type="InterPro" id="IPR008937">
    <property type="entry name" value="Ras-like_GEF"/>
</dbReference>
<feature type="region of interest" description="Disordered" evidence="3">
    <location>
        <begin position="200"/>
        <end position="236"/>
    </location>
</feature>
<feature type="compositionally biased region" description="Gly residues" evidence="3">
    <location>
        <begin position="145"/>
        <end position="159"/>
    </location>
</feature>
<proteinExistence type="predicted"/>
<evidence type="ECO:0000259" key="4">
    <source>
        <dbReference type="PROSITE" id="PS50009"/>
    </source>
</evidence>
<evidence type="ECO:0000256" key="2">
    <source>
        <dbReference type="PROSITE-ProRule" id="PRU00168"/>
    </source>
</evidence>
<feature type="region of interest" description="Disordered" evidence="3">
    <location>
        <begin position="391"/>
        <end position="418"/>
    </location>
</feature>
<evidence type="ECO:0000256" key="1">
    <source>
        <dbReference type="ARBA" id="ARBA00022658"/>
    </source>
</evidence>
<feature type="region of interest" description="Disordered" evidence="3">
    <location>
        <begin position="1"/>
        <end position="55"/>
    </location>
</feature>
<dbReference type="GO" id="GO:0005085">
    <property type="term" value="F:guanyl-nucleotide exchange factor activity"/>
    <property type="evidence" value="ECO:0007669"/>
    <property type="project" value="UniProtKB-KW"/>
</dbReference>
<keyword evidence="1 2" id="KW-0344">Guanine-nucleotide releasing factor</keyword>
<dbReference type="InterPro" id="IPR000651">
    <property type="entry name" value="Ras-like_Gua-exchang_fac_N"/>
</dbReference>
<dbReference type="PROSITE" id="PS50212">
    <property type="entry name" value="RASGEF_NTER"/>
    <property type="match status" value="1"/>
</dbReference>
<feature type="compositionally biased region" description="Low complexity" evidence="3">
    <location>
        <begin position="1505"/>
        <end position="1529"/>
    </location>
</feature>
<feature type="region of interest" description="Disordered" evidence="3">
    <location>
        <begin position="836"/>
        <end position="892"/>
    </location>
</feature>
<organism evidence="6 7">
    <name type="scientific">Pseudozyma flocculosa</name>
    <dbReference type="NCBI Taxonomy" id="84751"/>
    <lineage>
        <taxon>Eukaryota</taxon>
        <taxon>Fungi</taxon>
        <taxon>Dikarya</taxon>
        <taxon>Basidiomycota</taxon>
        <taxon>Ustilaginomycotina</taxon>
        <taxon>Ustilaginomycetes</taxon>
        <taxon>Ustilaginales</taxon>
        <taxon>Ustilaginaceae</taxon>
        <taxon>Pseudozyma</taxon>
    </lineage>
</organism>
<feature type="domain" description="Ras-GEF" evidence="4">
    <location>
        <begin position="1577"/>
        <end position="1895"/>
    </location>
</feature>
<evidence type="ECO:0000313" key="7">
    <source>
        <dbReference type="Proteomes" id="UP000323386"/>
    </source>
</evidence>
<dbReference type="EMBL" id="OOIP01000005">
    <property type="protein sequence ID" value="SPO36896.1"/>
    <property type="molecule type" value="Genomic_DNA"/>
</dbReference>
<dbReference type="GO" id="GO:0007265">
    <property type="term" value="P:Ras protein signal transduction"/>
    <property type="evidence" value="ECO:0007669"/>
    <property type="project" value="TreeGrafter"/>
</dbReference>
<feature type="region of interest" description="Disordered" evidence="3">
    <location>
        <begin position="1019"/>
        <end position="1099"/>
    </location>
</feature>
<dbReference type="PANTHER" id="PTHR23113:SF368">
    <property type="entry name" value="CELL DIVISION CONTROL PROTEIN 25"/>
    <property type="match status" value="1"/>
</dbReference>
<feature type="region of interest" description="Disordered" evidence="3">
    <location>
        <begin position="439"/>
        <end position="486"/>
    </location>
</feature>
<feature type="compositionally biased region" description="Acidic residues" evidence="3">
    <location>
        <begin position="95"/>
        <end position="105"/>
    </location>
</feature>
<evidence type="ECO:0000256" key="3">
    <source>
        <dbReference type="SAM" id="MobiDB-lite"/>
    </source>
</evidence>
<feature type="domain" description="N-terminal Ras-GEF" evidence="5">
    <location>
        <begin position="666"/>
        <end position="791"/>
    </location>
</feature>
<feature type="compositionally biased region" description="Acidic residues" evidence="3">
    <location>
        <begin position="1043"/>
        <end position="1052"/>
    </location>
</feature>
<feature type="compositionally biased region" description="Polar residues" evidence="3">
    <location>
        <begin position="448"/>
        <end position="457"/>
    </location>
</feature>
<feature type="compositionally biased region" description="Polar residues" evidence="3">
    <location>
        <begin position="647"/>
        <end position="659"/>
    </location>
</feature>
<dbReference type="Gene3D" id="1.20.870.10">
    <property type="entry name" value="Son of sevenless (SoS) protein Chain: S domain 1"/>
    <property type="match status" value="1"/>
</dbReference>
<dbReference type="InterPro" id="IPR023578">
    <property type="entry name" value="Ras_GEF_dom_sf"/>
</dbReference>
<gene>
    <name evidence="6" type="ORF">PSFLO_02367</name>
</gene>